<organism evidence="2 3">
    <name type="scientific">Trichoderma asperellum (strain ATCC 204424 / CBS 433.97 / NBRC 101777)</name>
    <dbReference type="NCBI Taxonomy" id="1042311"/>
    <lineage>
        <taxon>Eukaryota</taxon>
        <taxon>Fungi</taxon>
        <taxon>Dikarya</taxon>
        <taxon>Ascomycota</taxon>
        <taxon>Pezizomycotina</taxon>
        <taxon>Sordariomycetes</taxon>
        <taxon>Hypocreomycetidae</taxon>
        <taxon>Hypocreales</taxon>
        <taxon>Hypocreaceae</taxon>
        <taxon>Trichoderma</taxon>
    </lineage>
</organism>
<feature type="compositionally biased region" description="Polar residues" evidence="1">
    <location>
        <begin position="16"/>
        <end position="26"/>
    </location>
</feature>
<proteinExistence type="predicted"/>
<evidence type="ECO:0000313" key="2">
    <source>
        <dbReference type="EMBL" id="PTB44703.1"/>
    </source>
</evidence>
<gene>
    <name evidence="2" type="ORF">M441DRAFT_354205</name>
</gene>
<accession>A0A2T3ZIW0</accession>
<reference evidence="2 3" key="1">
    <citation type="submission" date="2016-07" db="EMBL/GenBank/DDBJ databases">
        <title>Multiple horizontal gene transfer events from other fungi enriched the ability of initially mycotrophic Trichoderma (Ascomycota) to feed on dead plant biomass.</title>
        <authorList>
            <consortium name="DOE Joint Genome Institute"/>
            <person name="Aerts A."/>
            <person name="Atanasova L."/>
            <person name="Chenthamara K."/>
            <person name="Zhang J."/>
            <person name="Grujic M."/>
            <person name="Henrissat B."/>
            <person name="Kuo A."/>
            <person name="Salamov A."/>
            <person name="Lipzen A."/>
            <person name="Labutti K."/>
            <person name="Barry K."/>
            <person name="Miao Y."/>
            <person name="Rahimi M.J."/>
            <person name="Shen Q."/>
            <person name="Grigoriev I.V."/>
            <person name="Kubicek C.P."/>
            <person name="Druzhinina I.S."/>
        </authorList>
    </citation>
    <scope>NUCLEOTIDE SEQUENCE [LARGE SCALE GENOMIC DNA]</scope>
    <source>
        <strain evidence="2 3">CBS 433.97</strain>
    </source>
</reference>
<dbReference type="Proteomes" id="UP000240493">
    <property type="component" value="Unassembled WGS sequence"/>
</dbReference>
<protein>
    <submittedName>
        <fullName evidence="2">Uncharacterized protein</fullName>
    </submittedName>
</protein>
<evidence type="ECO:0000313" key="3">
    <source>
        <dbReference type="Proteomes" id="UP000240493"/>
    </source>
</evidence>
<dbReference type="AlphaFoldDB" id="A0A2T3ZIW0"/>
<dbReference type="EMBL" id="KZ679258">
    <property type="protein sequence ID" value="PTB44703.1"/>
    <property type="molecule type" value="Genomic_DNA"/>
</dbReference>
<name>A0A2T3ZIW0_TRIA4</name>
<evidence type="ECO:0000256" key="1">
    <source>
        <dbReference type="SAM" id="MobiDB-lite"/>
    </source>
</evidence>
<feature type="region of interest" description="Disordered" evidence="1">
    <location>
        <begin position="1"/>
        <end position="47"/>
    </location>
</feature>
<keyword evidence="3" id="KW-1185">Reference proteome</keyword>
<sequence length="202" mass="22758">MAFRENSLPPACAGSPQKQLGLTSASEPGPKISSPRRNLEPARLHTSAKIRPRARRKTCGSPSQCLGVVCVYVKNLSAFETSCRVHVCCCRRHRIHHSEMTNVQVSFHTLQQAMYLLMILRWTVMLPDQIYHHYLCYYYCATKSLMMLLPPHPPAVHIRPSSTEQSRYCRFGSSFSSLRAAKYPTSVAANAENWVYGSGFGH</sequence>